<keyword evidence="1" id="KW-0472">Membrane</keyword>
<keyword evidence="3" id="KW-1185">Reference proteome</keyword>
<comment type="caution">
    <text evidence="2">The sequence shown here is derived from an EMBL/GenBank/DDBJ whole genome shotgun (WGS) entry which is preliminary data.</text>
</comment>
<dbReference type="RefSeq" id="WP_033674848.1">
    <property type="nucleotide sequence ID" value="NZ_JOTM01000010.1"/>
</dbReference>
<evidence type="ECO:0000313" key="2">
    <source>
        <dbReference type="EMBL" id="KEK23988.1"/>
    </source>
</evidence>
<feature type="transmembrane region" description="Helical" evidence="1">
    <location>
        <begin position="72"/>
        <end position="92"/>
    </location>
</feature>
<evidence type="ECO:0000313" key="3">
    <source>
        <dbReference type="Proteomes" id="UP000027778"/>
    </source>
</evidence>
<protein>
    <submittedName>
        <fullName evidence="2">Uncharacterized protein</fullName>
    </submittedName>
</protein>
<gene>
    <name evidence="2" type="ORF">BAGA_04535</name>
</gene>
<name>A0A073KNQ8_9BACI</name>
<dbReference type="Proteomes" id="UP000027778">
    <property type="component" value="Unassembled WGS sequence"/>
</dbReference>
<dbReference type="NCBIfam" id="TIGR04104">
    <property type="entry name" value="cxxc_20_cxxc"/>
    <property type="match status" value="1"/>
</dbReference>
<evidence type="ECO:0000256" key="1">
    <source>
        <dbReference type="SAM" id="Phobius"/>
    </source>
</evidence>
<dbReference type="EMBL" id="JOTM01000010">
    <property type="protein sequence ID" value="KEK23988.1"/>
    <property type="molecule type" value="Genomic_DNA"/>
</dbReference>
<dbReference type="InterPro" id="IPR026369">
    <property type="entry name" value="CxxC_20_CxxC"/>
</dbReference>
<proteinExistence type="predicted"/>
<sequence>MQLPKCTNCSLNLSWTQTCKQTMIVKKDPLQCPHCSHELFFTAKSKKRLFFLVVLFPILFVALTAFQAPTSISLPSFIIYPTVVVFITPFLIEVTKNEEALF</sequence>
<dbReference type="OrthoDB" id="2418141at2"/>
<keyword evidence="1" id="KW-1133">Transmembrane helix</keyword>
<organism evidence="2 3">
    <name type="scientific">Bacillus gaemokensis</name>
    <dbReference type="NCBI Taxonomy" id="574375"/>
    <lineage>
        <taxon>Bacteria</taxon>
        <taxon>Bacillati</taxon>
        <taxon>Bacillota</taxon>
        <taxon>Bacilli</taxon>
        <taxon>Bacillales</taxon>
        <taxon>Bacillaceae</taxon>
        <taxon>Bacillus</taxon>
        <taxon>Bacillus cereus group</taxon>
    </lineage>
</organism>
<dbReference type="AlphaFoldDB" id="A0A073KNQ8"/>
<accession>A0A073KNQ8</accession>
<feature type="transmembrane region" description="Helical" evidence="1">
    <location>
        <begin position="49"/>
        <end position="66"/>
    </location>
</feature>
<reference evidence="2 3" key="1">
    <citation type="submission" date="2014-06" db="EMBL/GenBank/DDBJ databases">
        <title>Draft genome sequence of Bacillus gaemokensis JCM 15801 (MCCC 1A00707).</title>
        <authorList>
            <person name="Lai Q."/>
            <person name="Liu Y."/>
            <person name="Shao Z."/>
        </authorList>
    </citation>
    <scope>NUCLEOTIDE SEQUENCE [LARGE SCALE GENOMIC DNA]</scope>
    <source>
        <strain evidence="2 3">JCM 15801</strain>
    </source>
</reference>
<keyword evidence="1" id="KW-0812">Transmembrane</keyword>